<keyword evidence="5 6" id="KW-0472">Membrane</keyword>
<gene>
    <name evidence="7" type="ORF">METZ01_LOCUS162990</name>
</gene>
<keyword evidence="4 6" id="KW-1133">Transmembrane helix</keyword>
<evidence type="ECO:0000256" key="5">
    <source>
        <dbReference type="ARBA" id="ARBA00023136"/>
    </source>
</evidence>
<dbReference type="Gene3D" id="3.30.700.10">
    <property type="entry name" value="Glycoprotein, Type 4 Pilin"/>
    <property type="match status" value="1"/>
</dbReference>
<evidence type="ECO:0000256" key="2">
    <source>
        <dbReference type="ARBA" id="ARBA00022481"/>
    </source>
</evidence>
<dbReference type="EMBL" id="UINC01028694">
    <property type="protein sequence ID" value="SVB10136.1"/>
    <property type="molecule type" value="Genomic_DNA"/>
</dbReference>
<sequence>MNITLQTESLSMYASRKLRDGFTLVELIIVMVILGILAAVAVPKMGNVISKSGEAASSAVIAQLESAAEIFALDQVLLTGSKSYPSNPFDELEKQPDGYKTGTFTPENGDWWFNSNVVYHYQNNTTYSWTYSTSTGEINNL</sequence>
<keyword evidence="3 6" id="KW-0812">Transmembrane</keyword>
<protein>
    <recommendedName>
        <fullName evidence="8">Type II secretion system protein GspG C-terminal domain-containing protein</fullName>
    </recommendedName>
</protein>
<evidence type="ECO:0000256" key="1">
    <source>
        <dbReference type="ARBA" id="ARBA00004167"/>
    </source>
</evidence>
<reference evidence="7" key="1">
    <citation type="submission" date="2018-05" db="EMBL/GenBank/DDBJ databases">
        <authorList>
            <person name="Lanie J.A."/>
            <person name="Ng W.-L."/>
            <person name="Kazmierczak K.M."/>
            <person name="Andrzejewski T.M."/>
            <person name="Davidsen T.M."/>
            <person name="Wayne K.J."/>
            <person name="Tettelin H."/>
            <person name="Glass J.I."/>
            <person name="Rusch D."/>
            <person name="Podicherti R."/>
            <person name="Tsui H.-C.T."/>
            <person name="Winkler M.E."/>
        </authorList>
    </citation>
    <scope>NUCLEOTIDE SEQUENCE</scope>
</reference>
<keyword evidence="2" id="KW-0488">Methylation</keyword>
<dbReference type="GO" id="GO:0016020">
    <property type="term" value="C:membrane"/>
    <property type="evidence" value="ECO:0007669"/>
    <property type="project" value="UniProtKB-SubCell"/>
</dbReference>
<dbReference type="GO" id="GO:0015628">
    <property type="term" value="P:protein secretion by the type II secretion system"/>
    <property type="evidence" value="ECO:0007669"/>
    <property type="project" value="InterPro"/>
</dbReference>
<evidence type="ECO:0008006" key="8">
    <source>
        <dbReference type="Google" id="ProtNLM"/>
    </source>
</evidence>
<dbReference type="InterPro" id="IPR012902">
    <property type="entry name" value="N_methyl_site"/>
</dbReference>
<dbReference type="AlphaFoldDB" id="A0A382B8M6"/>
<dbReference type="NCBIfam" id="TIGR02532">
    <property type="entry name" value="IV_pilin_GFxxxE"/>
    <property type="match status" value="1"/>
</dbReference>
<comment type="subcellular location">
    <subcellularLocation>
        <location evidence="1">Membrane</location>
        <topology evidence="1">Single-pass membrane protein</topology>
    </subcellularLocation>
</comment>
<organism evidence="7">
    <name type="scientific">marine metagenome</name>
    <dbReference type="NCBI Taxonomy" id="408172"/>
    <lineage>
        <taxon>unclassified sequences</taxon>
        <taxon>metagenomes</taxon>
        <taxon>ecological metagenomes</taxon>
    </lineage>
</organism>
<dbReference type="PANTHER" id="PTHR30093:SF44">
    <property type="entry name" value="TYPE II SECRETION SYSTEM CORE PROTEIN G"/>
    <property type="match status" value="1"/>
</dbReference>
<dbReference type="InterPro" id="IPR045584">
    <property type="entry name" value="Pilin-like"/>
</dbReference>
<proteinExistence type="predicted"/>
<evidence type="ECO:0000256" key="3">
    <source>
        <dbReference type="ARBA" id="ARBA00022692"/>
    </source>
</evidence>
<evidence type="ECO:0000313" key="7">
    <source>
        <dbReference type="EMBL" id="SVB10136.1"/>
    </source>
</evidence>
<evidence type="ECO:0000256" key="4">
    <source>
        <dbReference type="ARBA" id="ARBA00022989"/>
    </source>
</evidence>
<accession>A0A382B8M6</accession>
<dbReference type="Pfam" id="PF07963">
    <property type="entry name" value="N_methyl"/>
    <property type="match status" value="1"/>
</dbReference>
<dbReference type="InterPro" id="IPR000983">
    <property type="entry name" value="Bac_GSPG_pilin"/>
</dbReference>
<dbReference type="GO" id="GO:0015627">
    <property type="term" value="C:type II protein secretion system complex"/>
    <property type="evidence" value="ECO:0007669"/>
    <property type="project" value="InterPro"/>
</dbReference>
<name>A0A382B8M6_9ZZZZ</name>
<dbReference type="PANTHER" id="PTHR30093">
    <property type="entry name" value="GENERAL SECRETION PATHWAY PROTEIN G"/>
    <property type="match status" value="1"/>
</dbReference>
<dbReference type="PRINTS" id="PR00813">
    <property type="entry name" value="BCTERIALGSPG"/>
</dbReference>
<feature type="transmembrane region" description="Helical" evidence="6">
    <location>
        <begin position="21"/>
        <end position="42"/>
    </location>
</feature>
<evidence type="ECO:0000256" key="6">
    <source>
        <dbReference type="SAM" id="Phobius"/>
    </source>
</evidence>
<dbReference type="SUPFAM" id="SSF54523">
    <property type="entry name" value="Pili subunits"/>
    <property type="match status" value="1"/>
</dbReference>